<evidence type="ECO:0000313" key="1">
    <source>
        <dbReference type="EMBL" id="SEQ64625.1"/>
    </source>
</evidence>
<protein>
    <submittedName>
        <fullName evidence="1">Uncharacterized conserved protein, DUF1800 family</fullName>
    </submittedName>
</protein>
<dbReference type="InParanoid" id="A0A1H9HQP1"/>
<dbReference type="Pfam" id="PF08811">
    <property type="entry name" value="DUF1800"/>
    <property type="match status" value="1"/>
</dbReference>
<dbReference type="InterPro" id="IPR014917">
    <property type="entry name" value="DUF1800"/>
</dbReference>
<accession>A0A1H9HQP1</accession>
<name>A0A1H9HQP1_9BACT</name>
<sequence length="443" mass="50567">MTDHAKIHHLYRRAGFGLSPQEWLKLREMTFKDALEDLFARTQVPAKVLQAGQTPDYTRKNISPKERMELQKQERKDVSLINVRWLKRMASPKEDALLEKMCLFWHGHFACETKFSLLATQQLNTLRKYALGNFRDLLLAIARDPSMIRYLNNQQNRKLSPNENFAREVMELFTLGRGNYTETDVKEAARAFTGWSSNLKGEFFFRARLHDYGTKTFLGKTGEFDGTDILDMILEQPAAAVFICRKIYRYFVNEEVDEVRVQELADSFRQNYDIGQLMRTIFSSDWFYAPNNIGNKIKSPVELLAGLMRQLNVSDISPQGIIILQLALGQVLFRPPNVAGWPGGRYWIDNSTLLLRLNLAAAIFQAGEFNFELAPELEQDNKRQLKKLGAVMNLEPLKQLAAISSAELSELLLAATSSPSLKLSPASDLQALQLMSSPEYQVC</sequence>
<keyword evidence="2" id="KW-1185">Reference proteome</keyword>
<evidence type="ECO:0000313" key="2">
    <source>
        <dbReference type="Proteomes" id="UP000199021"/>
    </source>
</evidence>
<proteinExistence type="predicted"/>
<dbReference type="RefSeq" id="WP_090169064.1">
    <property type="nucleotide sequence ID" value="NZ_FOFB01000013.1"/>
</dbReference>
<dbReference type="Proteomes" id="UP000199021">
    <property type="component" value="Unassembled WGS sequence"/>
</dbReference>
<organism evidence="1 2">
    <name type="scientific">Neolewinella agarilytica</name>
    <dbReference type="NCBI Taxonomy" id="478744"/>
    <lineage>
        <taxon>Bacteria</taxon>
        <taxon>Pseudomonadati</taxon>
        <taxon>Bacteroidota</taxon>
        <taxon>Saprospiria</taxon>
        <taxon>Saprospirales</taxon>
        <taxon>Lewinellaceae</taxon>
        <taxon>Neolewinella</taxon>
    </lineage>
</organism>
<dbReference type="AlphaFoldDB" id="A0A1H9HQP1"/>
<dbReference type="EMBL" id="FOFB01000013">
    <property type="protein sequence ID" value="SEQ64625.1"/>
    <property type="molecule type" value="Genomic_DNA"/>
</dbReference>
<reference evidence="2" key="1">
    <citation type="submission" date="2016-10" db="EMBL/GenBank/DDBJ databases">
        <authorList>
            <person name="Varghese N."/>
            <person name="Submissions S."/>
        </authorList>
    </citation>
    <scope>NUCLEOTIDE SEQUENCE [LARGE SCALE GENOMIC DNA]</scope>
    <source>
        <strain evidence="2">DSM 24740</strain>
    </source>
</reference>
<gene>
    <name evidence="1" type="ORF">SAMN05444359_11355</name>
</gene>
<dbReference type="OrthoDB" id="9772295at2"/>
<dbReference type="STRING" id="478744.SAMN05444359_11355"/>